<keyword evidence="12 18" id="KW-0520">NAD</keyword>
<dbReference type="Pfam" id="PF02683">
    <property type="entry name" value="DsbD_TM"/>
    <property type="match status" value="1"/>
</dbReference>
<keyword evidence="13 18" id="KW-0472">Membrane</keyword>
<evidence type="ECO:0000256" key="2">
    <source>
        <dbReference type="ARBA" id="ARBA00007241"/>
    </source>
</evidence>
<comment type="catalytic activity">
    <reaction evidence="17 18">
        <text>[protein]-dithiol + NADP(+) = [protein]-disulfide + NADPH + H(+)</text>
        <dbReference type="Rhea" id="RHEA:18753"/>
        <dbReference type="Rhea" id="RHEA-COMP:10593"/>
        <dbReference type="Rhea" id="RHEA-COMP:10594"/>
        <dbReference type="ChEBI" id="CHEBI:15378"/>
        <dbReference type="ChEBI" id="CHEBI:29950"/>
        <dbReference type="ChEBI" id="CHEBI:50058"/>
        <dbReference type="ChEBI" id="CHEBI:57783"/>
        <dbReference type="ChEBI" id="CHEBI:58349"/>
        <dbReference type="EC" id="1.8.1.8"/>
    </reaction>
</comment>
<evidence type="ECO:0000313" key="22">
    <source>
        <dbReference type="Proteomes" id="UP001500021"/>
    </source>
</evidence>
<name>A0ABN1L2W9_9GAMM</name>
<keyword evidence="8 18" id="KW-0201">Cytochrome c-type biogenesis</keyword>
<feature type="disulfide bond" description="Redox-active" evidence="18">
    <location>
        <begin position="543"/>
        <end position="546"/>
    </location>
</feature>
<proteinExistence type="inferred from homology"/>
<feature type="compositionally biased region" description="Low complexity" evidence="19">
    <location>
        <begin position="179"/>
        <end position="200"/>
    </location>
</feature>
<keyword evidence="6 18" id="KW-0812">Transmembrane</keyword>
<feature type="domain" description="Thioredoxin" evidence="20">
    <location>
        <begin position="502"/>
        <end position="628"/>
    </location>
</feature>
<dbReference type="InterPro" id="IPR028250">
    <property type="entry name" value="DsbDN"/>
</dbReference>
<evidence type="ECO:0000256" key="17">
    <source>
        <dbReference type="ARBA" id="ARBA00047804"/>
    </source>
</evidence>
<keyword evidence="14 18" id="KW-1015">Disulfide bond</keyword>
<feature type="transmembrane region" description="Helical" evidence="18">
    <location>
        <begin position="216"/>
        <end position="243"/>
    </location>
</feature>
<keyword evidence="3 18" id="KW-0813">Transport</keyword>
<evidence type="ECO:0000256" key="12">
    <source>
        <dbReference type="ARBA" id="ARBA00023027"/>
    </source>
</evidence>
<comment type="catalytic activity">
    <reaction evidence="16 18">
        <text>[protein]-dithiol + NAD(+) = [protein]-disulfide + NADH + H(+)</text>
        <dbReference type="Rhea" id="RHEA:18749"/>
        <dbReference type="Rhea" id="RHEA-COMP:10593"/>
        <dbReference type="Rhea" id="RHEA-COMP:10594"/>
        <dbReference type="ChEBI" id="CHEBI:15378"/>
        <dbReference type="ChEBI" id="CHEBI:29950"/>
        <dbReference type="ChEBI" id="CHEBI:50058"/>
        <dbReference type="ChEBI" id="CHEBI:57540"/>
        <dbReference type="ChEBI" id="CHEBI:57945"/>
        <dbReference type="EC" id="1.8.1.8"/>
    </reaction>
</comment>
<sequence length="628" mass="68735" precursor="true">MKNLTAIFLSMLILVCSIPQSAVAQKSIFDVSGTSLFDNKKLSNDDEFLRVDEAFIFNFYQQGKQLKVSFDISEGYYLYRHQFKFKATDATLATVELPTGESHEDEFFGVQQIFTNKLEFDVNITEAMASGSIKISYQGCAEKGLCYPPTSKVVMLDQVTKTTNELSSSSAVLSAIGATDNETNNTSDNSNSANNTPSSTKSEQHQLADMLKQDSLLLTLIAFFVGGLLLSFTPCVFPMYPILTGIIVGQGKKLTTKKAFTLSFFYVQGMAVTYTLLGVVVALAGAKFQAVFQHPAVLIGLSVLFIFLALSMFGVFNLALPASWQNKLNNLSNKQKGGSITGVLMMGVISGLVASPCTTAPLTGALLYISQTGDVVLGASALYALSLGMGLPLLILGSSGGKLLPKAGAWMNIIKNIFGLLLLAVPVFLLERFIPEVASQALWALLILAAATYFYVTNQNHAQTQNEKGFWYGVRALVIFLMMFFGANLAYQLVMPNTHNSTQQAALHPEFTVVKNQEQLESAIMSANQQGKTVMLDLYADWCIACKEFEKYTFSDAEVQKALSNTLWLQVDMTDFDSPDNAQLVKHYKILGLPSILFFDLQGNELTSQRTTGFMDAKAFTAHIESFF</sequence>
<feature type="transmembrane region" description="Helical" evidence="18">
    <location>
        <begin position="341"/>
        <end position="369"/>
    </location>
</feature>
<comment type="subcellular location">
    <subcellularLocation>
        <location evidence="1 18">Cell inner membrane</location>
        <topology evidence="1 18">Multi-pass membrane protein</topology>
    </subcellularLocation>
</comment>
<evidence type="ECO:0000256" key="15">
    <source>
        <dbReference type="ARBA" id="ARBA00023284"/>
    </source>
</evidence>
<evidence type="ECO:0000256" key="9">
    <source>
        <dbReference type="ARBA" id="ARBA00022982"/>
    </source>
</evidence>
<dbReference type="SUPFAM" id="SSF74863">
    <property type="entry name" value="Thiol:disulfide interchange protein DsbD, N-terminal domain (DsbD-alpha)"/>
    <property type="match status" value="1"/>
</dbReference>
<keyword evidence="4 18" id="KW-1003">Cell membrane</keyword>
<organism evidence="21 22">
    <name type="scientific">Colwellia asteriadis</name>
    <dbReference type="NCBI Taxonomy" id="517723"/>
    <lineage>
        <taxon>Bacteria</taxon>
        <taxon>Pseudomonadati</taxon>
        <taxon>Pseudomonadota</taxon>
        <taxon>Gammaproteobacteria</taxon>
        <taxon>Alteromonadales</taxon>
        <taxon>Colwelliaceae</taxon>
        <taxon>Colwellia</taxon>
    </lineage>
</organism>
<dbReference type="CDD" id="cd02953">
    <property type="entry name" value="DsbDgamma"/>
    <property type="match status" value="1"/>
</dbReference>
<evidence type="ECO:0000256" key="1">
    <source>
        <dbReference type="ARBA" id="ARBA00004429"/>
    </source>
</evidence>
<keyword evidence="15 18" id="KW-0676">Redox-active center</keyword>
<feature type="transmembrane region" description="Helical" evidence="18">
    <location>
        <begin position="441"/>
        <end position="458"/>
    </location>
</feature>
<evidence type="ECO:0000313" key="21">
    <source>
        <dbReference type="EMBL" id="GAA0811237.1"/>
    </source>
</evidence>
<accession>A0ABN1L2W9</accession>
<evidence type="ECO:0000256" key="5">
    <source>
        <dbReference type="ARBA" id="ARBA00022519"/>
    </source>
</evidence>
<dbReference type="NCBIfam" id="NF001419">
    <property type="entry name" value="PRK00293.1"/>
    <property type="match status" value="1"/>
</dbReference>
<evidence type="ECO:0000256" key="11">
    <source>
        <dbReference type="ARBA" id="ARBA00023002"/>
    </source>
</evidence>
<keyword evidence="11 18" id="KW-0560">Oxidoreductase</keyword>
<dbReference type="PANTHER" id="PTHR32234:SF0">
    <property type="entry name" value="THIOL:DISULFIDE INTERCHANGE PROTEIN DSBD"/>
    <property type="match status" value="1"/>
</dbReference>
<feature type="signal peptide" evidence="18">
    <location>
        <begin position="1"/>
        <end position="24"/>
    </location>
</feature>
<dbReference type="HAMAP" id="MF_00399">
    <property type="entry name" value="DbsD"/>
    <property type="match status" value="1"/>
</dbReference>
<dbReference type="InterPro" id="IPR003834">
    <property type="entry name" value="Cyt_c_assmbl_TM_dom"/>
</dbReference>
<dbReference type="InterPro" id="IPR013766">
    <property type="entry name" value="Thioredoxin_domain"/>
</dbReference>
<feature type="disulfide bond" description="Redox-active" evidence="18">
    <location>
        <begin position="235"/>
        <end position="357"/>
    </location>
</feature>
<evidence type="ECO:0000256" key="19">
    <source>
        <dbReference type="SAM" id="MobiDB-lite"/>
    </source>
</evidence>
<keyword evidence="22" id="KW-1185">Reference proteome</keyword>
<dbReference type="Gene3D" id="3.40.30.10">
    <property type="entry name" value="Glutaredoxin"/>
    <property type="match status" value="1"/>
</dbReference>
<dbReference type="Pfam" id="PF11412">
    <property type="entry name" value="DsbD_N"/>
    <property type="match status" value="1"/>
</dbReference>
<feature type="transmembrane region" description="Helical" evidence="18">
    <location>
        <begin position="470"/>
        <end position="491"/>
    </location>
</feature>
<dbReference type="Pfam" id="PF13899">
    <property type="entry name" value="Thioredoxin_7"/>
    <property type="match status" value="1"/>
</dbReference>
<dbReference type="PANTHER" id="PTHR32234">
    <property type="entry name" value="THIOL:DISULFIDE INTERCHANGE PROTEIN DSBD"/>
    <property type="match status" value="1"/>
</dbReference>
<evidence type="ECO:0000256" key="6">
    <source>
        <dbReference type="ARBA" id="ARBA00022692"/>
    </source>
</evidence>
<reference evidence="21 22" key="1">
    <citation type="journal article" date="2019" name="Int. J. Syst. Evol. Microbiol.">
        <title>The Global Catalogue of Microorganisms (GCM) 10K type strain sequencing project: providing services to taxonomists for standard genome sequencing and annotation.</title>
        <authorList>
            <consortium name="The Broad Institute Genomics Platform"/>
            <consortium name="The Broad Institute Genome Sequencing Center for Infectious Disease"/>
            <person name="Wu L."/>
            <person name="Ma J."/>
        </authorList>
    </citation>
    <scope>NUCLEOTIDE SEQUENCE [LARGE SCALE GENOMIC DNA]</scope>
    <source>
        <strain evidence="21 22">JCM 15608</strain>
    </source>
</reference>
<dbReference type="RefSeq" id="WP_343814274.1">
    <property type="nucleotide sequence ID" value="NZ_BAAAFA010000001.1"/>
</dbReference>
<keyword evidence="9 18" id="KW-0249">Electron transport</keyword>
<evidence type="ECO:0000256" key="3">
    <source>
        <dbReference type="ARBA" id="ARBA00022448"/>
    </source>
</evidence>
<comment type="similarity">
    <text evidence="2 18">Belongs to the thioredoxin family. DsbD subfamily.</text>
</comment>
<dbReference type="Proteomes" id="UP001500021">
    <property type="component" value="Unassembled WGS sequence"/>
</dbReference>
<feature type="region of interest" description="Disordered" evidence="19">
    <location>
        <begin position="179"/>
        <end position="204"/>
    </location>
</feature>
<dbReference type="Gene3D" id="2.60.40.1250">
    <property type="entry name" value="Thiol:disulfide interchange protein DsbD, N-terminal domain"/>
    <property type="match status" value="1"/>
</dbReference>
<dbReference type="EMBL" id="BAAAFA010000001">
    <property type="protein sequence ID" value="GAA0811237.1"/>
    <property type="molecule type" value="Genomic_DNA"/>
</dbReference>
<comment type="function">
    <text evidence="18">Required to facilitate the formation of correct disulfide bonds in some periplasmic proteins and for the assembly of the periplasmic c-type cytochromes. Acts by transferring electrons from cytoplasmic thioredoxin to the periplasm. This transfer involves a cascade of disulfide bond formation and reduction steps.</text>
</comment>
<evidence type="ECO:0000256" key="18">
    <source>
        <dbReference type="HAMAP-Rule" id="MF_00399"/>
    </source>
</evidence>
<dbReference type="InterPro" id="IPR036929">
    <property type="entry name" value="DsbDN_sf"/>
</dbReference>
<dbReference type="InterPro" id="IPR036249">
    <property type="entry name" value="Thioredoxin-like_sf"/>
</dbReference>
<dbReference type="EC" id="1.8.1.8" evidence="18"/>
<evidence type="ECO:0000256" key="10">
    <source>
        <dbReference type="ARBA" id="ARBA00022989"/>
    </source>
</evidence>
<protein>
    <recommendedName>
        <fullName evidence="18">Thiol:disulfide interchange protein DsbD</fullName>
        <ecNumber evidence="18">1.8.1.8</ecNumber>
    </recommendedName>
    <alternativeName>
        <fullName evidence="18">Protein-disulfide reductase</fullName>
        <shortName evidence="18">Disulfide reductase</shortName>
    </alternativeName>
</protein>
<feature type="transmembrane region" description="Helical" evidence="18">
    <location>
        <begin position="296"/>
        <end position="320"/>
    </location>
</feature>
<evidence type="ECO:0000256" key="8">
    <source>
        <dbReference type="ARBA" id="ARBA00022748"/>
    </source>
</evidence>
<keyword evidence="7 18" id="KW-0732">Signal</keyword>
<dbReference type="PROSITE" id="PS51352">
    <property type="entry name" value="THIOREDOXIN_2"/>
    <property type="match status" value="1"/>
</dbReference>
<keyword evidence="10 18" id="KW-1133">Transmembrane helix</keyword>
<evidence type="ECO:0000256" key="16">
    <source>
        <dbReference type="ARBA" id="ARBA00047388"/>
    </source>
</evidence>
<dbReference type="InterPro" id="IPR022910">
    <property type="entry name" value="Thiol_diS_interchange_DbsD"/>
</dbReference>
<feature type="transmembrane region" description="Helical" evidence="18">
    <location>
        <begin position="375"/>
        <end position="397"/>
    </location>
</feature>
<evidence type="ECO:0000256" key="7">
    <source>
        <dbReference type="ARBA" id="ARBA00022729"/>
    </source>
</evidence>
<comment type="caution">
    <text evidence="21">The sequence shown here is derived from an EMBL/GenBank/DDBJ whole genome shotgun (WGS) entry which is preliminary data.</text>
</comment>
<keyword evidence="5 18" id="KW-0997">Cell inner membrane</keyword>
<evidence type="ECO:0000256" key="14">
    <source>
        <dbReference type="ARBA" id="ARBA00023157"/>
    </source>
</evidence>
<feature type="disulfide bond" description="Redox-active" evidence="18">
    <location>
        <begin position="140"/>
        <end position="146"/>
    </location>
</feature>
<dbReference type="InterPro" id="IPR035671">
    <property type="entry name" value="DsbD_gamma"/>
</dbReference>
<feature type="chain" id="PRO_5044921061" description="Thiol:disulfide interchange protein DsbD" evidence="18">
    <location>
        <begin position="25"/>
        <end position="628"/>
    </location>
</feature>
<dbReference type="SUPFAM" id="SSF52833">
    <property type="entry name" value="Thioredoxin-like"/>
    <property type="match status" value="1"/>
</dbReference>
<evidence type="ECO:0000256" key="4">
    <source>
        <dbReference type="ARBA" id="ARBA00022475"/>
    </source>
</evidence>
<evidence type="ECO:0000256" key="13">
    <source>
        <dbReference type="ARBA" id="ARBA00023136"/>
    </source>
</evidence>
<gene>
    <name evidence="18" type="primary">dsbD</name>
    <name evidence="21" type="ORF">GCM10009111_03470</name>
</gene>
<evidence type="ECO:0000259" key="20">
    <source>
        <dbReference type="PROSITE" id="PS51352"/>
    </source>
</evidence>
<feature type="transmembrane region" description="Helical" evidence="18">
    <location>
        <begin position="264"/>
        <end position="284"/>
    </location>
</feature>
<feature type="transmembrane region" description="Helical" evidence="18">
    <location>
        <begin position="409"/>
        <end position="429"/>
    </location>
</feature>